<reference evidence="2 3" key="1">
    <citation type="submission" date="2020-06" db="EMBL/GenBank/DDBJ databases">
        <title>NJ-3-1, isolated from saline soil.</title>
        <authorList>
            <person name="Cui H.L."/>
            <person name="Shi X."/>
        </authorList>
    </citation>
    <scope>NUCLEOTIDE SEQUENCE [LARGE SCALE GENOMIC DNA]</scope>
    <source>
        <strain evidence="2 3">NJ-3-1</strain>
    </source>
</reference>
<dbReference type="GeneID" id="56039038"/>
<dbReference type="EMBL" id="CP058579">
    <property type="protein sequence ID" value="QLG63194.1"/>
    <property type="molecule type" value="Genomic_DNA"/>
</dbReference>
<feature type="transmembrane region" description="Helical" evidence="1">
    <location>
        <begin position="47"/>
        <end position="66"/>
    </location>
</feature>
<protein>
    <submittedName>
        <fullName evidence="2">Uncharacterized protein</fullName>
    </submittedName>
</protein>
<keyword evidence="3" id="KW-1185">Reference proteome</keyword>
<keyword evidence="1" id="KW-0812">Transmembrane</keyword>
<evidence type="ECO:0000313" key="3">
    <source>
        <dbReference type="Proteomes" id="UP000509626"/>
    </source>
</evidence>
<organism evidence="2 3">
    <name type="scientific">Halorarum salinum</name>
    <dbReference type="NCBI Taxonomy" id="2743089"/>
    <lineage>
        <taxon>Archaea</taxon>
        <taxon>Methanobacteriati</taxon>
        <taxon>Methanobacteriota</taxon>
        <taxon>Stenosarchaea group</taxon>
        <taxon>Halobacteria</taxon>
        <taxon>Halobacteriales</taxon>
        <taxon>Haloferacaceae</taxon>
        <taxon>Halorarum</taxon>
    </lineage>
</organism>
<dbReference type="KEGG" id="halu:HUG12_16225"/>
<evidence type="ECO:0000256" key="1">
    <source>
        <dbReference type="SAM" id="Phobius"/>
    </source>
</evidence>
<keyword evidence="1" id="KW-1133">Transmembrane helix</keyword>
<keyword evidence="1" id="KW-0472">Membrane</keyword>
<proteinExistence type="predicted"/>
<dbReference type="Proteomes" id="UP000509626">
    <property type="component" value="Chromosome"/>
</dbReference>
<name>A0A7D5LCC6_9EURY</name>
<evidence type="ECO:0000313" key="2">
    <source>
        <dbReference type="EMBL" id="QLG63194.1"/>
    </source>
</evidence>
<dbReference type="RefSeq" id="WP_179269779.1">
    <property type="nucleotide sequence ID" value="NZ_CP058579.1"/>
</dbReference>
<accession>A0A7D5LCC6</accession>
<sequence length="67" mass="7448">MNIVRVVLVLLTAYNLLLNPTVGIELWFGYREIFVQTLASQGGNEIGLYMISDVVVMVIGMIAAWFA</sequence>
<gene>
    <name evidence="2" type="ORF">HUG12_16225</name>
</gene>
<dbReference type="AlphaFoldDB" id="A0A7D5LCC6"/>